<dbReference type="eggNOG" id="COG3039">
    <property type="taxonomic scope" value="Bacteria"/>
</dbReference>
<proteinExistence type="predicted"/>
<accession>B9K4M8</accession>
<evidence type="ECO:0000313" key="4">
    <source>
        <dbReference type="Proteomes" id="UP000001596"/>
    </source>
</evidence>
<keyword evidence="4" id="KW-1185">Reference proteome</keyword>
<dbReference type="Proteomes" id="UP000001596">
    <property type="component" value="Plasmid pAtS4e"/>
</dbReference>
<keyword evidence="3" id="KW-0614">Plasmid</keyword>
<feature type="region of interest" description="Disordered" evidence="1">
    <location>
        <begin position="1"/>
        <end position="21"/>
    </location>
</feature>
<evidence type="ECO:0000256" key="1">
    <source>
        <dbReference type="SAM" id="MobiDB-lite"/>
    </source>
</evidence>
<feature type="compositionally biased region" description="Basic and acidic residues" evidence="1">
    <location>
        <begin position="76"/>
        <end position="87"/>
    </location>
</feature>
<dbReference type="KEGG" id="avi:Avi_7104"/>
<dbReference type="HOGENOM" id="CLU_184978_0_0_5"/>
<name>B9K4M8_ALLAM</name>
<dbReference type="AlphaFoldDB" id="B9K4M8"/>
<feature type="domain" description="Transposase DDE" evidence="2">
    <location>
        <begin position="3"/>
        <end position="72"/>
    </location>
</feature>
<reference evidence="3 4" key="1">
    <citation type="journal article" date="2009" name="J. Bacteriol.">
        <title>Genome sequences of three Agrobacterium biovars help elucidate the evolution of multichromosome genomes in bacteria.</title>
        <authorList>
            <person name="Slater S.C."/>
            <person name="Goldman B.S."/>
            <person name="Goodner B."/>
            <person name="Setubal J.C."/>
            <person name="Farrand S.K."/>
            <person name="Nester E.W."/>
            <person name="Burr T.J."/>
            <person name="Banta L."/>
            <person name="Dickerman A.W."/>
            <person name="Paulsen I."/>
            <person name="Otten L."/>
            <person name="Suen G."/>
            <person name="Welch R."/>
            <person name="Almeida N.F."/>
            <person name="Arnold F."/>
            <person name="Burton O.T."/>
            <person name="Du Z."/>
            <person name="Ewing A."/>
            <person name="Godsy E."/>
            <person name="Heisel S."/>
            <person name="Houmiel K.L."/>
            <person name="Jhaveri J."/>
            <person name="Lu J."/>
            <person name="Miller N.M."/>
            <person name="Norton S."/>
            <person name="Chen Q."/>
            <person name="Phoolcharoen W."/>
            <person name="Ohlin V."/>
            <person name="Ondrusek D."/>
            <person name="Pride N."/>
            <person name="Stricklin S.L."/>
            <person name="Sun J."/>
            <person name="Wheeler C."/>
            <person name="Wilson L."/>
            <person name="Zhu H."/>
            <person name="Wood D.W."/>
        </authorList>
    </citation>
    <scope>NUCLEOTIDE SEQUENCE [LARGE SCALE GENOMIC DNA]</scope>
    <source>
        <strain evidence="4">S4 / ATCC BAA-846</strain>
        <plasmid evidence="3 4">pAtS4e</plasmid>
    </source>
</reference>
<organism evidence="3 4">
    <name type="scientific">Allorhizobium ampelinum (strain ATCC BAA-846 / DSM 112012 / S4)</name>
    <name type="common">Agrobacterium vitis (strain S4)</name>
    <dbReference type="NCBI Taxonomy" id="311402"/>
    <lineage>
        <taxon>Bacteria</taxon>
        <taxon>Pseudomonadati</taxon>
        <taxon>Pseudomonadota</taxon>
        <taxon>Alphaproteobacteria</taxon>
        <taxon>Hyphomicrobiales</taxon>
        <taxon>Rhizobiaceae</taxon>
        <taxon>Rhizobium/Agrobacterium group</taxon>
        <taxon>Allorhizobium</taxon>
        <taxon>Allorhizobium ampelinum</taxon>
    </lineage>
</organism>
<gene>
    <name evidence="3" type="ordered locus">Avi_7104</name>
</gene>
<sequence>MTPDALSCWEAPKRRTRGGQPHYSDLAIETALTLGLVFGLRLRHTEDLVTSVLKLISLDLAVPDHTILSRRGSKPRAPDKKYDDRIPQKSLSAS</sequence>
<feature type="region of interest" description="Disordered" evidence="1">
    <location>
        <begin position="68"/>
        <end position="94"/>
    </location>
</feature>
<evidence type="ECO:0000313" key="3">
    <source>
        <dbReference type="EMBL" id="ACM39826.1"/>
    </source>
</evidence>
<protein>
    <recommendedName>
        <fullName evidence="2">Transposase DDE domain-containing protein</fullName>
    </recommendedName>
</protein>
<dbReference type="InterPro" id="IPR025668">
    <property type="entry name" value="Tnp_DDE_dom"/>
</dbReference>
<dbReference type="Pfam" id="PF13737">
    <property type="entry name" value="DDE_Tnp_1_5"/>
    <property type="match status" value="1"/>
</dbReference>
<geneLocation type="plasmid" evidence="3 4">
    <name>pAtS4e</name>
</geneLocation>
<evidence type="ECO:0000259" key="2">
    <source>
        <dbReference type="Pfam" id="PF13737"/>
    </source>
</evidence>
<dbReference type="EMBL" id="CP000638">
    <property type="protein sequence ID" value="ACM39826.1"/>
    <property type="molecule type" value="Genomic_DNA"/>
</dbReference>